<dbReference type="KEGG" id="abra:BN85316390"/>
<dbReference type="EMBL" id="FO681348">
    <property type="protein sequence ID" value="CCV66660.1"/>
    <property type="molecule type" value="Genomic_DNA"/>
</dbReference>
<reference evidence="2 3" key="1">
    <citation type="journal article" date="2013" name="J. Mol. Microbiol. Biotechnol.">
        <title>Analysis of the Complete Genomes of Acholeplasma brassicae , A. palmae and A. laidlawii and Their Comparison to the Obligate Parasites from ' Candidatus Phytoplasma'.</title>
        <authorList>
            <person name="Kube M."/>
            <person name="Siewert C."/>
            <person name="Migdoll A.M."/>
            <person name="Duduk B."/>
            <person name="Holz S."/>
            <person name="Rabus R."/>
            <person name="Seemuller E."/>
            <person name="Mitrovic J."/>
            <person name="Muller I."/>
            <person name="Buttner C."/>
            <person name="Reinhardt R."/>
        </authorList>
    </citation>
    <scope>NUCLEOTIDE SEQUENCE [LARGE SCALE GENOMIC DNA]</scope>
    <source>
        <strain evidence="3">0502</strain>
    </source>
</reference>
<accession>U4KQD2</accession>
<dbReference type="HOGENOM" id="CLU_358129_0_0_14"/>
<keyword evidence="3" id="KW-1185">Reference proteome</keyword>
<evidence type="ECO:0000256" key="1">
    <source>
        <dbReference type="SAM" id="SignalP"/>
    </source>
</evidence>
<keyword evidence="1" id="KW-0732">Signal</keyword>
<sequence length="782" mass="88745">MKQFRKLVLRLFVLASTLFVIQACDVSSVTLNDQLDKIGGVSYLYEQDGSTYEVANLNEQYEFKITSTTDTLHGYLTQEGLYIAYNDESYRLINKDSSYYDAYLTDIFLIDLDAFRDSNFKESLGTYQIDELNFLKGNLTASNVSIEFDDENLDSITAEIANEVITFTFKTYEGIISAILDTQPFEVSSYEDNQTIQGLPLISYAYFNELTETQVSLVTLGEKNYTFYDHLSFFSTLSFMDSVTFIHKKTSDDLLFRPFESGVDGVIEAPIYDINDVFNQTLMIGSLINTTLSIDEIGSDYLIINKLEKSIQIKFDESELSLLDQFKKGDIITFSLLLVKSSDTLIYDEQSSYVINYQGEIEKVTTLQSVKDVSKSLGLTTGLPSTGNPKMLVLPIAFTNYTAPYEMVSNLEKVLFGTKEQTGYHSLQSYYLESSYGNLSIDGDVLEPFVAPNTSGYYERDYKNGNEYVDYDLLEMALNYHNSRVDYSQYDSDNDGYIDSIMMVYTAPVSFNSGSDLWWAYTYQYESSPVKYFDGVKADYYIFMGYDFIDEVVNDNVYLELNALTFIHETGHLLGLDDYYDYDLNNGPAGGIGGSDMMDATVGDHNPYSKLLLGWIDPYVTNGEDLTLTLKPYVSSGDVLIIPKNPLNSVFQEYLIIDFYTPTGLYQLQQGYNGLFTLPGIRIYHVNSTLNTTSNIYNMWSIPRQNNTDTTVKLLKLLEADMRNDIESTLNSDYGEYSENSDLFQVGSHLTNYRWSDGSYLNLTLNIHSITANGVDLTVDFQ</sequence>
<dbReference type="STRING" id="61635.BN85316390"/>
<dbReference type="PANTHER" id="PTHR41775:SF1">
    <property type="entry name" value="PEPTIDASE M6-LIKE DOMAIN-CONTAINING PROTEIN"/>
    <property type="match status" value="1"/>
</dbReference>
<evidence type="ECO:0000313" key="3">
    <source>
        <dbReference type="Proteomes" id="UP000032737"/>
    </source>
</evidence>
<dbReference type="AlphaFoldDB" id="U4KQD2"/>
<evidence type="ECO:0008006" key="4">
    <source>
        <dbReference type="Google" id="ProtNLM"/>
    </source>
</evidence>
<dbReference type="RefSeq" id="WP_030005510.1">
    <property type="nucleotide sequence ID" value="NC_022549.1"/>
</dbReference>
<dbReference type="OrthoDB" id="9813478at2"/>
<evidence type="ECO:0000313" key="2">
    <source>
        <dbReference type="EMBL" id="CCV66660.1"/>
    </source>
</evidence>
<name>U4KQD2_9MOLU</name>
<dbReference type="PROSITE" id="PS51257">
    <property type="entry name" value="PROKAR_LIPOPROTEIN"/>
    <property type="match status" value="1"/>
</dbReference>
<dbReference type="GO" id="GO:0006508">
    <property type="term" value="P:proteolysis"/>
    <property type="evidence" value="ECO:0007669"/>
    <property type="project" value="InterPro"/>
</dbReference>
<dbReference type="NCBIfam" id="TIGR03296">
    <property type="entry name" value="M6dom_TIGR03296"/>
    <property type="match status" value="1"/>
</dbReference>
<dbReference type="GO" id="GO:0008233">
    <property type="term" value="F:peptidase activity"/>
    <property type="evidence" value="ECO:0007669"/>
    <property type="project" value="InterPro"/>
</dbReference>
<dbReference type="SUPFAM" id="SSF55486">
    <property type="entry name" value="Metalloproteases ('zincins'), catalytic domain"/>
    <property type="match status" value="1"/>
</dbReference>
<protein>
    <recommendedName>
        <fullName evidence="4">Peptidase M6-like domain-containing protein</fullName>
    </recommendedName>
</protein>
<gene>
    <name evidence="2" type="ORF">BN85316390</name>
</gene>
<organism evidence="2 3">
    <name type="scientific">Acholeplasma brassicae</name>
    <dbReference type="NCBI Taxonomy" id="61635"/>
    <lineage>
        <taxon>Bacteria</taxon>
        <taxon>Bacillati</taxon>
        <taxon>Mycoplasmatota</taxon>
        <taxon>Mollicutes</taxon>
        <taxon>Acholeplasmatales</taxon>
        <taxon>Acholeplasmataceae</taxon>
        <taxon>Acholeplasma</taxon>
    </lineage>
</organism>
<dbReference type="InterPro" id="IPR008757">
    <property type="entry name" value="Peptidase_M6-like_domain"/>
</dbReference>
<proteinExistence type="predicted"/>
<dbReference type="Proteomes" id="UP000032737">
    <property type="component" value="Chromosome"/>
</dbReference>
<dbReference type="PANTHER" id="PTHR41775">
    <property type="entry name" value="SECRETED PROTEIN-RELATED"/>
    <property type="match status" value="1"/>
</dbReference>
<feature type="chain" id="PRO_5004650643" description="Peptidase M6-like domain-containing protein" evidence="1">
    <location>
        <begin position="23"/>
        <end position="782"/>
    </location>
</feature>
<feature type="signal peptide" evidence="1">
    <location>
        <begin position="1"/>
        <end position="22"/>
    </location>
</feature>